<accession>A0ABZ0V3W1</accession>
<proteinExistence type="predicted"/>
<gene>
    <name evidence="1" type="ORF">T7987_07855</name>
</gene>
<dbReference type="EMBL" id="CP139725">
    <property type="protein sequence ID" value="WPZ23134.1"/>
    <property type="molecule type" value="Genomic_DNA"/>
</dbReference>
<evidence type="ECO:0000313" key="1">
    <source>
        <dbReference type="EMBL" id="WPZ23134.1"/>
    </source>
</evidence>
<reference evidence="1 2" key="1">
    <citation type="submission" date="2023-11" db="EMBL/GenBank/DDBJ databases">
        <title>From the Deep-Sea to the Surface: Bacterial Genomes Isolated from the Moytirra Hydrothermal Vent Plume.</title>
        <authorList>
            <person name="Major S.R."/>
        </authorList>
    </citation>
    <scope>NUCLEOTIDE SEQUENCE [LARGE SCALE GENOMIC DNA]</scope>
    <source>
        <strain evidence="1 2">OXR-9</strain>
    </source>
</reference>
<protein>
    <submittedName>
        <fullName evidence="1">Uncharacterized protein</fullName>
    </submittedName>
</protein>
<dbReference type="RefSeq" id="WP_322329610.1">
    <property type="nucleotide sequence ID" value="NZ_CP139725.1"/>
</dbReference>
<name>A0ABZ0V3W1_9RHOB</name>
<dbReference type="Proteomes" id="UP001326567">
    <property type="component" value="Chromosome"/>
</dbReference>
<organism evidence="1 2">
    <name type="scientific">Sulfitobacter faviae</name>
    <dbReference type="NCBI Taxonomy" id="1775881"/>
    <lineage>
        <taxon>Bacteria</taxon>
        <taxon>Pseudomonadati</taxon>
        <taxon>Pseudomonadota</taxon>
        <taxon>Alphaproteobacteria</taxon>
        <taxon>Rhodobacterales</taxon>
        <taxon>Roseobacteraceae</taxon>
        <taxon>Sulfitobacter</taxon>
    </lineage>
</organism>
<sequence length="101" mass="11040">MVTAHSRLPDFLMNLDRLAVDDHFDAFVNEIMETSGRFDTGPGIGGGLWKLSLHGISVHGATEQEAIDIWTREARLVCPLDDAEDDGFITVHPPIKKLGAA</sequence>
<evidence type="ECO:0000313" key="2">
    <source>
        <dbReference type="Proteomes" id="UP001326567"/>
    </source>
</evidence>
<keyword evidence="2" id="KW-1185">Reference proteome</keyword>